<keyword evidence="2" id="KW-1185">Reference proteome</keyword>
<reference evidence="1" key="1">
    <citation type="submission" date="2021-06" db="EMBL/GenBank/DDBJ databases">
        <authorList>
            <person name="Kallberg Y."/>
            <person name="Tangrot J."/>
            <person name="Rosling A."/>
        </authorList>
    </citation>
    <scope>NUCLEOTIDE SEQUENCE</scope>
    <source>
        <strain evidence="1">CL356</strain>
    </source>
</reference>
<dbReference type="Proteomes" id="UP000789525">
    <property type="component" value="Unassembled WGS sequence"/>
</dbReference>
<evidence type="ECO:0000313" key="2">
    <source>
        <dbReference type="Proteomes" id="UP000789525"/>
    </source>
</evidence>
<comment type="caution">
    <text evidence="1">The sequence shown here is derived from an EMBL/GenBank/DDBJ whole genome shotgun (WGS) entry which is preliminary data.</text>
</comment>
<organism evidence="1 2">
    <name type="scientific">Acaulospora colombiana</name>
    <dbReference type="NCBI Taxonomy" id="27376"/>
    <lineage>
        <taxon>Eukaryota</taxon>
        <taxon>Fungi</taxon>
        <taxon>Fungi incertae sedis</taxon>
        <taxon>Mucoromycota</taxon>
        <taxon>Glomeromycotina</taxon>
        <taxon>Glomeromycetes</taxon>
        <taxon>Diversisporales</taxon>
        <taxon>Acaulosporaceae</taxon>
        <taxon>Acaulospora</taxon>
    </lineage>
</organism>
<name>A0ACA9NPN8_9GLOM</name>
<gene>
    <name evidence="1" type="ORF">ACOLOM_LOCUS8928</name>
</gene>
<dbReference type="EMBL" id="CAJVPT010024404">
    <property type="protein sequence ID" value="CAG8670382.1"/>
    <property type="molecule type" value="Genomic_DNA"/>
</dbReference>
<feature type="non-terminal residue" evidence="1">
    <location>
        <position position="1"/>
    </location>
</feature>
<accession>A0ACA9NPN8</accession>
<proteinExistence type="predicted"/>
<protein>
    <submittedName>
        <fullName evidence="1">10796_t:CDS:1</fullName>
    </submittedName>
</protein>
<evidence type="ECO:0000313" key="1">
    <source>
        <dbReference type="EMBL" id="CAG8670382.1"/>
    </source>
</evidence>
<sequence>DYAYPAPGPIYQPMPSPSLLSPTTSLVPNHMSTHHMAPQQPAQQHHLHHSHHHSTHDAYGQWINPTPTPASRLDPNFRVMPNTYNPYPAPTAATAIPPYHRDNHAIMSESSGIPLHALEQSWSSLNVQQR</sequence>